<dbReference type="Gene3D" id="2.60.120.920">
    <property type="match status" value="1"/>
</dbReference>
<proteinExistence type="predicted"/>
<protein>
    <submittedName>
        <fullName evidence="2">SPRY domain-containing protein</fullName>
    </submittedName>
</protein>
<dbReference type="InterPro" id="IPR043136">
    <property type="entry name" value="B30.2/SPRY_sf"/>
</dbReference>
<organism evidence="1 2">
    <name type="scientific">Meloidogyne hapla</name>
    <name type="common">Root-knot nematode worm</name>
    <dbReference type="NCBI Taxonomy" id="6305"/>
    <lineage>
        <taxon>Eukaryota</taxon>
        <taxon>Metazoa</taxon>
        <taxon>Ecdysozoa</taxon>
        <taxon>Nematoda</taxon>
        <taxon>Chromadorea</taxon>
        <taxon>Rhabditida</taxon>
        <taxon>Tylenchina</taxon>
        <taxon>Tylenchomorpha</taxon>
        <taxon>Tylenchoidea</taxon>
        <taxon>Meloidogynidae</taxon>
        <taxon>Meloidogyninae</taxon>
        <taxon>Meloidogyne</taxon>
    </lineage>
</organism>
<evidence type="ECO:0000313" key="1">
    <source>
        <dbReference type="Proteomes" id="UP000095281"/>
    </source>
</evidence>
<dbReference type="AlphaFoldDB" id="A0A1I8BHM6"/>
<dbReference type="WBParaSite" id="MhA1_Contig2349.frz3.gene3">
    <property type="protein sequence ID" value="MhA1_Contig2349.frz3.gene3"/>
    <property type="gene ID" value="MhA1_Contig2349.frz3.gene3"/>
</dbReference>
<keyword evidence="1" id="KW-1185">Reference proteome</keyword>
<dbReference type="Proteomes" id="UP000095281">
    <property type="component" value="Unplaced"/>
</dbReference>
<sequence>MTEDKSFDSDYELIEKEKLKPVYLNVEELKQTFQQMIGEIKTENAKQNSVIKEIIEQKDEKIISFVKQCFVHVANKWKEFDFKYNFYKCCEKECINTENPIGKCIRGNGYANIIDDENIEYIEWFKVRGHFGGHDNSCHIFAENSFNKPKEDSNNYSLFYYEIKTKTEEENGIRRRVEVGLKDSEYNYVKLSIGAKYGRIGYNFQNNESGISIKNIEWNNNDVFGCGLVYPPNNEKKLPYIFFTQNGQQICKTILNDMFEDFRPYIGVTCCSLETNFGNDLENKPFIYDITKHTQYSDFENDLNELIEIFTSIKKEGIKQILLTNGIDKENVLKKLIEVFPQND</sequence>
<reference evidence="2" key="1">
    <citation type="submission" date="2016-11" db="UniProtKB">
        <authorList>
            <consortium name="WormBaseParasite"/>
        </authorList>
    </citation>
    <scope>IDENTIFICATION</scope>
</reference>
<accession>A0A1I8BHM6</accession>
<evidence type="ECO:0000313" key="2">
    <source>
        <dbReference type="WBParaSite" id="MhA1_Contig2349.frz3.gene3"/>
    </source>
</evidence>
<name>A0A1I8BHM6_MELHA</name>